<gene>
    <name evidence="6" type="ORF">JKG61_08960</name>
</gene>
<evidence type="ECO:0000313" key="6">
    <source>
        <dbReference type="EMBL" id="MBL1408875.1"/>
    </source>
</evidence>
<dbReference type="InterPro" id="IPR039425">
    <property type="entry name" value="RNA_pol_sigma-70-like"/>
</dbReference>
<dbReference type="Proteomes" id="UP000625283">
    <property type="component" value="Unassembled WGS sequence"/>
</dbReference>
<dbReference type="InterPro" id="IPR036388">
    <property type="entry name" value="WH-like_DNA-bd_sf"/>
</dbReference>
<dbReference type="InterPro" id="IPR000792">
    <property type="entry name" value="Tscrpt_reg_LuxR_C"/>
</dbReference>
<keyword evidence="3" id="KW-0731">Sigma factor</keyword>
<dbReference type="InterPro" id="IPR013324">
    <property type="entry name" value="RNA_pol_sigma_r3/r4-like"/>
</dbReference>
<keyword evidence="2" id="KW-0805">Transcription regulation</keyword>
<proteinExistence type="inferred from homology"/>
<protein>
    <submittedName>
        <fullName evidence="6">RNA polymerase sigma factor</fullName>
    </submittedName>
</protein>
<evidence type="ECO:0000256" key="1">
    <source>
        <dbReference type="ARBA" id="ARBA00010641"/>
    </source>
</evidence>
<comment type="caution">
    <text evidence="6">The sequence shown here is derived from an EMBL/GenBank/DDBJ whole genome shotgun (WGS) entry which is preliminary data.</text>
</comment>
<keyword evidence="4" id="KW-0804">Transcription</keyword>
<evidence type="ECO:0000259" key="5">
    <source>
        <dbReference type="Pfam" id="PF08281"/>
    </source>
</evidence>
<dbReference type="SUPFAM" id="SSF88946">
    <property type="entry name" value="Sigma2 domain of RNA polymerase sigma factors"/>
    <property type="match status" value="1"/>
</dbReference>
<dbReference type="SUPFAM" id="SSF88659">
    <property type="entry name" value="Sigma3 and sigma4 domains of RNA polymerase sigma factors"/>
    <property type="match status" value="1"/>
</dbReference>
<dbReference type="Pfam" id="PF08281">
    <property type="entry name" value="Sigma70_r4_2"/>
    <property type="match status" value="1"/>
</dbReference>
<evidence type="ECO:0000313" key="7">
    <source>
        <dbReference type="Proteomes" id="UP000625283"/>
    </source>
</evidence>
<dbReference type="Gene3D" id="1.10.1740.10">
    <property type="match status" value="1"/>
</dbReference>
<evidence type="ECO:0000256" key="3">
    <source>
        <dbReference type="ARBA" id="ARBA00023082"/>
    </source>
</evidence>
<dbReference type="InterPro" id="IPR014284">
    <property type="entry name" value="RNA_pol_sigma-70_dom"/>
</dbReference>
<dbReference type="Gene3D" id="1.10.10.10">
    <property type="entry name" value="Winged helix-like DNA-binding domain superfamily/Winged helix DNA-binding domain"/>
    <property type="match status" value="1"/>
</dbReference>
<dbReference type="PANTHER" id="PTHR43133">
    <property type="entry name" value="RNA POLYMERASE ECF-TYPE SIGMA FACTO"/>
    <property type="match status" value="1"/>
</dbReference>
<dbReference type="PRINTS" id="PR00038">
    <property type="entry name" value="HTHLUXR"/>
</dbReference>
<dbReference type="InterPro" id="IPR013325">
    <property type="entry name" value="RNA_pol_sigma_r2"/>
</dbReference>
<sequence>MYLEIDEESFKEVFNKYYDRIYSGFYKKTQSYEVAQDLSQQTFIKFWKYRDTYTADLTIEIQLFRKGKLVFIDWLRKEAKERQLIDNLKRNETIPVNDLSLDMRDSLNHAISQLSTVRREVFKLAYIEGYSHKEIAEKMNISVRTVETHIYKSVQQLRKVLALIYILLHI</sequence>
<reference evidence="6 7" key="1">
    <citation type="submission" date="2021-01" db="EMBL/GenBank/DDBJ databases">
        <title>C459-1 draft genome sequence.</title>
        <authorList>
            <person name="Zhang X.-F."/>
        </authorList>
    </citation>
    <scope>NUCLEOTIDE SEQUENCE [LARGE SCALE GENOMIC DNA]</scope>
    <source>
        <strain evidence="7">C459-1</strain>
    </source>
</reference>
<dbReference type="InterPro" id="IPR013249">
    <property type="entry name" value="RNA_pol_sigma70_r4_t2"/>
</dbReference>
<evidence type="ECO:0000256" key="4">
    <source>
        <dbReference type="ARBA" id="ARBA00023163"/>
    </source>
</evidence>
<keyword evidence="7" id="KW-1185">Reference proteome</keyword>
<evidence type="ECO:0000256" key="2">
    <source>
        <dbReference type="ARBA" id="ARBA00023015"/>
    </source>
</evidence>
<dbReference type="RefSeq" id="WP_202102630.1">
    <property type="nucleotide sequence ID" value="NZ_JAERTY010000004.1"/>
</dbReference>
<organism evidence="6 7">
    <name type="scientific">Sphingobacterium faecale</name>
    <dbReference type="NCBI Taxonomy" id="2803775"/>
    <lineage>
        <taxon>Bacteria</taxon>
        <taxon>Pseudomonadati</taxon>
        <taxon>Bacteroidota</taxon>
        <taxon>Sphingobacteriia</taxon>
        <taxon>Sphingobacteriales</taxon>
        <taxon>Sphingobacteriaceae</taxon>
        <taxon>Sphingobacterium</taxon>
    </lineage>
</organism>
<accession>A0ABS1R2F0</accession>
<feature type="domain" description="RNA polymerase sigma factor 70 region 4 type 2" evidence="5">
    <location>
        <begin position="105"/>
        <end position="157"/>
    </location>
</feature>
<dbReference type="EMBL" id="JAERTY010000004">
    <property type="protein sequence ID" value="MBL1408875.1"/>
    <property type="molecule type" value="Genomic_DNA"/>
</dbReference>
<name>A0ABS1R2F0_9SPHI</name>
<dbReference type="NCBIfam" id="TIGR02937">
    <property type="entry name" value="sigma70-ECF"/>
    <property type="match status" value="1"/>
</dbReference>
<dbReference type="PANTHER" id="PTHR43133:SF46">
    <property type="entry name" value="RNA POLYMERASE SIGMA-70 FACTOR ECF SUBFAMILY"/>
    <property type="match status" value="1"/>
</dbReference>
<comment type="similarity">
    <text evidence="1">Belongs to the sigma-70 factor family. ECF subfamily.</text>
</comment>
<dbReference type="CDD" id="cd06171">
    <property type="entry name" value="Sigma70_r4"/>
    <property type="match status" value="1"/>
</dbReference>